<dbReference type="Proteomes" id="UP001642482">
    <property type="component" value="Unassembled WGS sequence"/>
</dbReference>
<dbReference type="EMBL" id="CAWUHD010000077">
    <property type="protein sequence ID" value="CAK7228101.1"/>
    <property type="molecule type" value="Genomic_DNA"/>
</dbReference>
<keyword evidence="1" id="KW-0472">Membrane</keyword>
<reference evidence="2 3" key="1">
    <citation type="submission" date="2024-01" db="EMBL/GenBank/DDBJ databases">
        <authorList>
            <person name="Allen C."/>
            <person name="Tagirdzhanova G."/>
        </authorList>
    </citation>
    <scope>NUCLEOTIDE SEQUENCE [LARGE SCALE GENOMIC DNA]</scope>
</reference>
<comment type="caution">
    <text evidence="2">The sequence shown here is derived from an EMBL/GenBank/DDBJ whole genome shotgun (WGS) entry which is preliminary data.</text>
</comment>
<name>A0ABP0C860_9PEZI</name>
<evidence type="ECO:0000313" key="3">
    <source>
        <dbReference type="Proteomes" id="UP001642482"/>
    </source>
</evidence>
<keyword evidence="1" id="KW-1133">Transmembrane helix</keyword>
<evidence type="ECO:0000256" key="1">
    <source>
        <dbReference type="SAM" id="Phobius"/>
    </source>
</evidence>
<proteinExistence type="predicted"/>
<feature type="transmembrane region" description="Helical" evidence="1">
    <location>
        <begin position="6"/>
        <end position="27"/>
    </location>
</feature>
<organism evidence="2 3">
    <name type="scientific">Sporothrix eucalyptigena</name>
    <dbReference type="NCBI Taxonomy" id="1812306"/>
    <lineage>
        <taxon>Eukaryota</taxon>
        <taxon>Fungi</taxon>
        <taxon>Dikarya</taxon>
        <taxon>Ascomycota</taxon>
        <taxon>Pezizomycotina</taxon>
        <taxon>Sordariomycetes</taxon>
        <taxon>Sordariomycetidae</taxon>
        <taxon>Ophiostomatales</taxon>
        <taxon>Ophiostomataceae</taxon>
        <taxon>Sporothrix</taxon>
    </lineage>
</organism>
<gene>
    <name evidence="2" type="ORF">SEUCBS140593_006802</name>
</gene>
<protein>
    <submittedName>
        <fullName evidence="2">Uncharacterized protein</fullName>
    </submittedName>
</protein>
<accession>A0ABP0C860</accession>
<feature type="transmembrane region" description="Helical" evidence="1">
    <location>
        <begin position="34"/>
        <end position="55"/>
    </location>
</feature>
<evidence type="ECO:0000313" key="2">
    <source>
        <dbReference type="EMBL" id="CAK7228101.1"/>
    </source>
</evidence>
<keyword evidence="1" id="KW-0812">Transmembrane</keyword>
<sequence length="66" mass="7447">MTYTPVLIPVAQLLPLGLFIFVAVGGYDSLLLRALPFVVFLTITLMQFRLIAYYYQVLKLPGLVEL</sequence>
<keyword evidence="3" id="KW-1185">Reference proteome</keyword>